<comment type="caution">
    <text evidence="2">The sequence shown here is derived from an EMBL/GenBank/DDBJ whole genome shotgun (WGS) entry which is preliminary data.</text>
</comment>
<name>A0A8J5FJT2_ZINOF</name>
<evidence type="ECO:0000313" key="2">
    <source>
        <dbReference type="EMBL" id="KAG6489730.1"/>
    </source>
</evidence>
<dbReference type="InterPro" id="IPR043502">
    <property type="entry name" value="DNA/RNA_pol_sf"/>
</dbReference>
<dbReference type="CDD" id="cd01647">
    <property type="entry name" value="RT_LTR"/>
    <property type="match status" value="1"/>
</dbReference>
<proteinExistence type="predicted"/>
<dbReference type="Pfam" id="PF00078">
    <property type="entry name" value="RVT_1"/>
    <property type="match status" value="1"/>
</dbReference>
<dbReference type="Gene3D" id="3.10.10.10">
    <property type="entry name" value="HIV Type 1 Reverse Transcriptase, subunit A, domain 1"/>
    <property type="match status" value="1"/>
</dbReference>
<keyword evidence="3" id="KW-1185">Reference proteome</keyword>
<gene>
    <name evidence="2" type="ORF">ZIOFF_051007</name>
</gene>
<dbReference type="PANTHER" id="PTHR33064">
    <property type="entry name" value="POL PROTEIN"/>
    <property type="match status" value="1"/>
</dbReference>
<protein>
    <recommendedName>
        <fullName evidence="1">Reverse transcriptase domain-containing protein</fullName>
    </recommendedName>
</protein>
<dbReference type="InterPro" id="IPR000477">
    <property type="entry name" value="RT_dom"/>
</dbReference>
<dbReference type="PANTHER" id="PTHR33064:SF37">
    <property type="entry name" value="RIBONUCLEASE H"/>
    <property type="match status" value="1"/>
</dbReference>
<dbReference type="InterPro" id="IPR051320">
    <property type="entry name" value="Viral_Replic_Matur_Polypro"/>
</dbReference>
<feature type="domain" description="Reverse transcriptase" evidence="1">
    <location>
        <begin position="4"/>
        <end position="103"/>
    </location>
</feature>
<dbReference type="AlphaFoldDB" id="A0A8J5FJT2"/>
<dbReference type="InterPro" id="IPR043128">
    <property type="entry name" value="Rev_trsase/Diguanyl_cyclase"/>
</dbReference>
<evidence type="ECO:0000259" key="1">
    <source>
        <dbReference type="Pfam" id="PF00078"/>
    </source>
</evidence>
<dbReference type="Gene3D" id="3.30.70.270">
    <property type="match status" value="1"/>
</dbReference>
<sequence>MHPDSIEWTAFWVPEGLYEWFVMSFGLKNTPAIFQRKMDNYFKGTEEFIAIYIADILVFSQNEEDPAKNLKIILQICEENGLILSPTKMKIAINEVEFLGVVIGILNYARSYIPNLGKILGPLYSKTSPNGEKRMNAQDWSLINKVKSMIKELPELAIPPANCYIIIEADGCMEG</sequence>
<accession>A0A8J5FJT2</accession>
<dbReference type="Proteomes" id="UP000734854">
    <property type="component" value="Unassembled WGS sequence"/>
</dbReference>
<evidence type="ECO:0000313" key="3">
    <source>
        <dbReference type="Proteomes" id="UP000734854"/>
    </source>
</evidence>
<dbReference type="EMBL" id="JACMSC010000014">
    <property type="protein sequence ID" value="KAG6489730.1"/>
    <property type="molecule type" value="Genomic_DNA"/>
</dbReference>
<reference evidence="2 3" key="1">
    <citation type="submission" date="2020-08" db="EMBL/GenBank/DDBJ databases">
        <title>Plant Genome Project.</title>
        <authorList>
            <person name="Zhang R.-G."/>
        </authorList>
    </citation>
    <scope>NUCLEOTIDE SEQUENCE [LARGE SCALE GENOMIC DNA]</scope>
    <source>
        <tissue evidence="2">Rhizome</tissue>
    </source>
</reference>
<dbReference type="SUPFAM" id="SSF56672">
    <property type="entry name" value="DNA/RNA polymerases"/>
    <property type="match status" value="1"/>
</dbReference>
<organism evidence="2 3">
    <name type="scientific">Zingiber officinale</name>
    <name type="common">Ginger</name>
    <name type="synonym">Amomum zingiber</name>
    <dbReference type="NCBI Taxonomy" id="94328"/>
    <lineage>
        <taxon>Eukaryota</taxon>
        <taxon>Viridiplantae</taxon>
        <taxon>Streptophyta</taxon>
        <taxon>Embryophyta</taxon>
        <taxon>Tracheophyta</taxon>
        <taxon>Spermatophyta</taxon>
        <taxon>Magnoliopsida</taxon>
        <taxon>Liliopsida</taxon>
        <taxon>Zingiberales</taxon>
        <taxon>Zingiberaceae</taxon>
        <taxon>Zingiber</taxon>
    </lineage>
</organism>